<protein>
    <submittedName>
        <fullName evidence="14">TMEM175 family protein</fullName>
    </submittedName>
</protein>
<keyword evidence="5 13" id="KW-0812">Transmembrane</keyword>
<evidence type="ECO:0000256" key="8">
    <source>
        <dbReference type="ARBA" id="ARBA00022989"/>
    </source>
</evidence>
<comment type="catalytic activity">
    <reaction evidence="12">
        <text>K(+)(in) = K(+)(out)</text>
        <dbReference type="Rhea" id="RHEA:29463"/>
        <dbReference type="ChEBI" id="CHEBI:29103"/>
    </reaction>
</comment>
<evidence type="ECO:0000256" key="11">
    <source>
        <dbReference type="ARBA" id="ARBA00023303"/>
    </source>
</evidence>
<keyword evidence="4" id="KW-0633">Potassium transport</keyword>
<keyword evidence="3" id="KW-0813">Transport</keyword>
<evidence type="ECO:0000256" key="7">
    <source>
        <dbReference type="ARBA" id="ARBA00022958"/>
    </source>
</evidence>
<evidence type="ECO:0000256" key="2">
    <source>
        <dbReference type="ARBA" id="ARBA00006920"/>
    </source>
</evidence>
<evidence type="ECO:0000256" key="4">
    <source>
        <dbReference type="ARBA" id="ARBA00022538"/>
    </source>
</evidence>
<dbReference type="RefSeq" id="WP_274191787.1">
    <property type="nucleotide sequence ID" value="NZ_BAABHN010000069.1"/>
</dbReference>
<evidence type="ECO:0000313" key="15">
    <source>
        <dbReference type="Proteomes" id="UP001595909"/>
    </source>
</evidence>
<name>A0ABV9RR69_9PSEU</name>
<keyword evidence="11" id="KW-0407">Ion channel</keyword>
<comment type="caution">
    <text evidence="14">The sequence shown here is derived from an EMBL/GenBank/DDBJ whole genome shotgun (WGS) entry which is preliminary data.</text>
</comment>
<dbReference type="PANTHER" id="PTHR31462">
    <property type="entry name" value="ENDOSOMAL/LYSOSOMAL POTASSIUM CHANNEL TMEM175"/>
    <property type="match status" value="1"/>
</dbReference>
<feature type="transmembrane region" description="Helical" evidence="13">
    <location>
        <begin position="24"/>
        <end position="44"/>
    </location>
</feature>
<evidence type="ECO:0000256" key="1">
    <source>
        <dbReference type="ARBA" id="ARBA00004141"/>
    </source>
</evidence>
<evidence type="ECO:0000256" key="5">
    <source>
        <dbReference type="ARBA" id="ARBA00022692"/>
    </source>
</evidence>
<dbReference type="PANTHER" id="PTHR31462:SF5">
    <property type="entry name" value="ENDOSOMAL_LYSOSOMAL PROTON CHANNEL TMEM175"/>
    <property type="match status" value="1"/>
</dbReference>
<evidence type="ECO:0000313" key="14">
    <source>
        <dbReference type="EMBL" id="MFC4836718.1"/>
    </source>
</evidence>
<evidence type="ECO:0000256" key="9">
    <source>
        <dbReference type="ARBA" id="ARBA00023065"/>
    </source>
</evidence>
<proteinExistence type="inferred from homology"/>
<evidence type="ECO:0000256" key="13">
    <source>
        <dbReference type="SAM" id="Phobius"/>
    </source>
</evidence>
<dbReference type="Proteomes" id="UP001595909">
    <property type="component" value="Unassembled WGS sequence"/>
</dbReference>
<reference evidence="15" key="1">
    <citation type="journal article" date="2019" name="Int. J. Syst. Evol. Microbiol.">
        <title>The Global Catalogue of Microorganisms (GCM) 10K type strain sequencing project: providing services to taxonomists for standard genome sequencing and annotation.</title>
        <authorList>
            <consortium name="The Broad Institute Genomics Platform"/>
            <consortium name="The Broad Institute Genome Sequencing Center for Infectious Disease"/>
            <person name="Wu L."/>
            <person name="Ma J."/>
        </authorList>
    </citation>
    <scope>NUCLEOTIDE SEQUENCE [LARGE SCALE GENOMIC DNA]</scope>
    <source>
        <strain evidence="15">CCUG 50347</strain>
    </source>
</reference>
<dbReference type="InterPro" id="IPR010617">
    <property type="entry name" value="TMEM175-like"/>
</dbReference>
<keyword evidence="15" id="KW-1185">Reference proteome</keyword>
<accession>A0ABV9RR69</accession>
<keyword evidence="10 13" id="KW-0472">Membrane</keyword>
<keyword evidence="8 13" id="KW-1133">Transmembrane helix</keyword>
<feature type="transmembrane region" description="Helical" evidence="13">
    <location>
        <begin position="64"/>
        <end position="83"/>
    </location>
</feature>
<organism evidence="14 15">
    <name type="scientific">Actinomycetospora chibensis</name>
    <dbReference type="NCBI Taxonomy" id="663606"/>
    <lineage>
        <taxon>Bacteria</taxon>
        <taxon>Bacillati</taxon>
        <taxon>Actinomycetota</taxon>
        <taxon>Actinomycetes</taxon>
        <taxon>Pseudonocardiales</taxon>
        <taxon>Pseudonocardiaceae</taxon>
        <taxon>Actinomycetospora</taxon>
    </lineage>
</organism>
<evidence type="ECO:0000256" key="3">
    <source>
        <dbReference type="ARBA" id="ARBA00022448"/>
    </source>
</evidence>
<feature type="transmembrane region" description="Helical" evidence="13">
    <location>
        <begin position="130"/>
        <end position="151"/>
    </location>
</feature>
<dbReference type="EMBL" id="JBHSIM010000069">
    <property type="protein sequence ID" value="MFC4836718.1"/>
    <property type="molecule type" value="Genomic_DNA"/>
</dbReference>
<sequence>MTDPEPIPDVDPDVDPDRLGPERLLAFSDGVVAIALTLLILPLAELVPETAGPEATGLTVLRENLAPIGSFLLSFLVIGRFWAAHHRVFARARTASRALVQWNLAWLLTIVVLPFPTEMVGAYSEDPFTLRFYVGTLLVSAALLSWMTVLISRALGPAARAGLRDMSFGGTTLALVVVFAVTLVAPGLGYWPILLLFLSPVLDRLLRPLTRRVLTGSAGR</sequence>
<comment type="similarity">
    <text evidence="2">Belongs to the TMEM175 family.</text>
</comment>
<evidence type="ECO:0000256" key="6">
    <source>
        <dbReference type="ARBA" id="ARBA00022826"/>
    </source>
</evidence>
<dbReference type="Pfam" id="PF06736">
    <property type="entry name" value="TMEM175"/>
    <property type="match status" value="1"/>
</dbReference>
<keyword evidence="9" id="KW-0406">Ion transport</keyword>
<feature type="transmembrane region" description="Helical" evidence="13">
    <location>
        <begin position="172"/>
        <end position="198"/>
    </location>
</feature>
<gene>
    <name evidence="14" type="ORF">ACFPEL_30245</name>
</gene>
<keyword evidence="7" id="KW-0630">Potassium</keyword>
<feature type="transmembrane region" description="Helical" evidence="13">
    <location>
        <begin position="104"/>
        <end position="124"/>
    </location>
</feature>
<comment type="subcellular location">
    <subcellularLocation>
        <location evidence="1">Membrane</location>
        <topology evidence="1">Multi-pass membrane protein</topology>
    </subcellularLocation>
</comment>
<evidence type="ECO:0000256" key="12">
    <source>
        <dbReference type="ARBA" id="ARBA00034430"/>
    </source>
</evidence>
<evidence type="ECO:0000256" key="10">
    <source>
        <dbReference type="ARBA" id="ARBA00023136"/>
    </source>
</evidence>
<keyword evidence="6" id="KW-0631">Potassium channel</keyword>